<sequence length="204" mass="21175">MVRRLRTLPALCVLPVLLTACGTEKAGTGSPADPAELASRARASGIAPEHVYVTEVSGFTLAQQSVGVYGGDGFSATYVSAQGGGQLHLRVDRGTMTAESCPRRPVGTASGARTTCERDGEAWYRSGGGQREYAVPKKGHVVRITGEGVERDVLRQAARSVHRPSDAELDTLLPPASGPTEPVERGDLPPVGDGAPDNNVGTSG</sequence>
<reference evidence="4" key="1">
    <citation type="journal article" date="2019" name="Int. J. Syst. Evol. Microbiol.">
        <title>The Global Catalogue of Microorganisms (GCM) 10K type strain sequencing project: providing services to taxonomists for standard genome sequencing and annotation.</title>
        <authorList>
            <consortium name="The Broad Institute Genomics Platform"/>
            <consortium name="The Broad Institute Genome Sequencing Center for Infectious Disease"/>
            <person name="Wu L."/>
            <person name="Ma J."/>
        </authorList>
    </citation>
    <scope>NUCLEOTIDE SEQUENCE [LARGE SCALE GENOMIC DNA]</scope>
    <source>
        <strain evidence="4">CGMCC 4.7248</strain>
    </source>
</reference>
<keyword evidence="2" id="KW-0732">Signal</keyword>
<feature type="region of interest" description="Disordered" evidence="1">
    <location>
        <begin position="155"/>
        <end position="204"/>
    </location>
</feature>
<evidence type="ECO:0008006" key="5">
    <source>
        <dbReference type="Google" id="ProtNLM"/>
    </source>
</evidence>
<accession>A0ABW0UQC7</accession>
<evidence type="ECO:0000313" key="4">
    <source>
        <dbReference type="Proteomes" id="UP001596154"/>
    </source>
</evidence>
<evidence type="ECO:0000313" key="3">
    <source>
        <dbReference type="EMBL" id="MFC5634934.1"/>
    </source>
</evidence>
<keyword evidence="4" id="KW-1185">Reference proteome</keyword>
<feature type="chain" id="PRO_5047264920" description="Membrane lipoprotein" evidence="2">
    <location>
        <begin position="27"/>
        <end position="204"/>
    </location>
</feature>
<feature type="signal peptide" evidence="2">
    <location>
        <begin position="1"/>
        <end position="26"/>
    </location>
</feature>
<name>A0ABW0UQC7_9ACTN</name>
<evidence type="ECO:0000256" key="2">
    <source>
        <dbReference type="SAM" id="SignalP"/>
    </source>
</evidence>
<gene>
    <name evidence="3" type="ORF">ACFPZJ_14305</name>
</gene>
<organism evidence="3 4">
    <name type="scientific">Streptomyces bullii</name>
    <dbReference type="NCBI Taxonomy" id="349910"/>
    <lineage>
        <taxon>Bacteria</taxon>
        <taxon>Bacillati</taxon>
        <taxon>Actinomycetota</taxon>
        <taxon>Actinomycetes</taxon>
        <taxon>Kitasatosporales</taxon>
        <taxon>Streptomycetaceae</taxon>
        <taxon>Streptomyces</taxon>
    </lineage>
</organism>
<proteinExistence type="predicted"/>
<evidence type="ECO:0000256" key="1">
    <source>
        <dbReference type="SAM" id="MobiDB-lite"/>
    </source>
</evidence>
<dbReference type="RefSeq" id="WP_381021152.1">
    <property type="nucleotide sequence ID" value="NZ_JBHSNY010000004.1"/>
</dbReference>
<dbReference type="Proteomes" id="UP001596154">
    <property type="component" value="Unassembled WGS sequence"/>
</dbReference>
<dbReference type="PROSITE" id="PS51257">
    <property type="entry name" value="PROKAR_LIPOPROTEIN"/>
    <property type="match status" value="1"/>
</dbReference>
<comment type="caution">
    <text evidence="3">The sequence shown here is derived from an EMBL/GenBank/DDBJ whole genome shotgun (WGS) entry which is preliminary data.</text>
</comment>
<protein>
    <recommendedName>
        <fullName evidence="5">Membrane lipoprotein</fullName>
    </recommendedName>
</protein>
<dbReference type="EMBL" id="JBHSNY010000004">
    <property type="protein sequence ID" value="MFC5634934.1"/>
    <property type="molecule type" value="Genomic_DNA"/>
</dbReference>